<proteinExistence type="evidence at transcript level"/>
<sequence length="225" mass="25039">MKKTTYNHVINGNVTVMEDRFEVDACSLILEEGSITADMRAGIVSCNEIKDSLMTATEALTRSNCKKCSRLPTFCGSDLAFYGIIESIVTITDPNPLRMGKDILIVQVTRSMDLNGNMASVMETIPSMLQNGQVGLWSETNKTDPCSGVYPTLGIELLFTIKTNTMVHNINNATIEEKRLEFDTCTLTFNEELPGTRPAIRELILHHEPAVRCTELLTDPEALWF</sequence>
<accession>A0A3G9CNJ3</accession>
<protein>
    <submittedName>
        <fullName evidence="1">Shell matrix protein</fullName>
    </submittedName>
</protein>
<organism evidence="1">
    <name type="scientific">Laqueus rubellus</name>
    <name type="common">Lampshell</name>
    <dbReference type="NCBI Taxonomy" id="93892"/>
    <lineage>
        <taxon>Eukaryota</taxon>
        <taxon>Metazoa</taxon>
        <taxon>Spiralia</taxon>
        <taxon>Lophotrochozoa</taxon>
        <taxon>Brachiopoda</taxon>
        <taxon>Rhynchonelliformea</taxon>
        <taxon>Rhynchonellata</taxon>
        <taxon>Terebratellidina</taxon>
        <taxon>Laqueoidea</taxon>
        <taxon>Laqueidae</taxon>
        <taxon>Laqueus</taxon>
    </lineage>
</organism>
<name>A0A3G9CNJ3_LAQRU</name>
<evidence type="ECO:0000313" key="1">
    <source>
        <dbReference type="EMBL" id="BAS30474.1"/>
    </source>
</evidence>
<dbReference type="AlphaFoldDB" id="A0A3G9CNJ3"/>
<dbReference type="EMBL" id="FX983006">
    <property type="protein sequence ID" value="BAS30474.1"/>
    <property type="molecule type" value="mRNA"/>
</dbReference>
<reference evidence="1" key="1">
    <citation type="journal article" date="2015" name="Proteome Sci.">
        <title>Proteome analysis of shell matrix proteins in the brachiopod Laqueus rubellus.</title>
        <authorList>
            <person name="Isowa Y."/>
            <person name="Sarashina I."/>
            <person name="Oshima K."/>
            <person name="Kito K."/>
            <person name="Hattori M."/>
            <person name="Endo K."/>
        </authorList>
    </citation>
    <scope>NUCLEOTIDE SEQUENCE</scope>
    <source>
        <tissue evidence="1">Mantle</tissue>
    </source>
</reference>